<accession>A0A8J3Q2P6</accession>
<proteinExistence type="predicted"/>
<organism evidence="1 2">
    <name type="scientific">Rhizocola hellebori</name>
    <dbReference type="NCBI Taxonomy" id="1392758"/>
    <lineage>
        <taxon>Bacteria</taxon>
        <taxon>Bacillati</taxon>
        <taxon>Actinomycetota</taxon>
        <taxon>Actinomycetes</taxon>
        <taxon>Micromonosporales</taxon>
        <taxon>Micromonosporaceae</taxon>
        <taxon>Rhizocola</taxon>
    </lineage>
</organism>
<reference evidence="1" key="1">
    <citation type="submission" date="2021-01" db="EMBL/GenBank/DDBJ databases">
        <title>Whole genome shotgun sequence of Rhizocola hellebori NBRC 109834.</title>
        <authorList>
            <person name="Komaki H."/>
            <person name="Tamura T."/>
        </authorList>
    </citation>
    <scope>NUCLEOTIDE SEQUENCE</scope>
    <source>
        <strain evidence="1">NBRC 109834</strain>
    </source>
</reference>
<evidence type="ECO:0000313" key="2">
    <source>
        <dbReference type="Proteomes" id="UP000612899"/>
    </source>
</evidence>
<dbReference type="RefSeq" id="WP_203906128.1">
    <property type="nucleotide sequence ID" value="NZ_BONY01000001.1"/>
</dbReference>
<dbReference type="Proteomes" id="UP000612899">
    <property type="component" value="Unassembled WGS sequence"/>
</dbReference>
<keyword evidence="2" id="KW-1185">Reference proteome</keyword>
<name>A0A8J3Q2P6_9ACTN</name>
<dbReference type="AlphaFoldDB" id="A0A8J3Q2P6"/>
<sequence>MNLHAPFTGTILLPDKAFPTGVSPVHTPDGRVVAQIRWHALSMRGKFEVLDPFGREVASGGSESMTGRKMALRDPRGTSLAALKLSLMWPSGTATLSLPGGTEIGVKKATFSERKFAFTGAAGEVARITPTTGVFSFHPDAYAFEALRPELTVVVAIGIAQCLREATKSTRNSRN</sequence>
<dbReference type="EMBL" id="BONY01000001">
    <property type="protein sequence ID" value="GIH02210.1"/>
    <property type="molecule type" value="Genomic_DNA"/>
</dbReference>
<gene>
    <name evidence="1" type="ORF">Rhe02_02770</name>
</gene>
<comment type="caution">
    <text evidence="1">The sequence shown here is derived from an EMBL/GenBank/DDBJ whole genome shotgun (WGS) entry which is preliminary data.</text>
</comment>
<evidence type="ECO:0000313" key="1">
    <source>
        <dbReference type="EMBL" id="GIH02210.1"/>
    </source>
</evidence>
<protein>
    <submittedName>
        <fullName evidence="1">Uncharacterized protein</fullName>
    </submittedName>
</protein>